<dbReference type="Gene3D" id="3.90.550.10">
    <property type="entry name" value="Spore Coat Polysaccharide Biosynthesis Protein SpsA, Chain A"/>
    <property type="match status" value="1"/>
</dbReference>
<evidence type="ECO:0000313" key="2">
    <source>
        <dbReference type="EMBL" id="OOH71299.1"/>
    </source>
</evidence>
<protein>
    <recommendedName>
        <fullName evidence="1">Glycosyltransferase 2-like domain-containing protein</fullName>
    </recommendedName>
</protein>
<gene>
    <name evidence="2" type="ORF">BOX24_09600</name>
</gene>
<dbReference type="RefSeq" id="WP_077304779.1">
    <property type="nucleotide sequence ID" value="NZ_MPOJ01000018.1"/>
</dbReference>
<dbReference type="Pfam" id="PF00535">
    <property type="entry name" value="Glycos_transf_2"/>
    <property type="match status" value="1"/>
</dbReference>
<accession>A0A1V3STJ4</accession>
<feature type="domain" description="Glycosyltransferase 2-like" evidence="1">
    <location>
        <begin position="20"/>
        <end position="175"/>
    </location>
</feature>
<reference evidence="2 3" key="1">
    <citation type="submission" date="2016-11" db="EMBL/GenBank/DDBJ databases">
        <title>Comparative genomics of co-occurring bacteria in distinct bioleaching systems unravels niche-specific adaptation.</title>
        <authorList>
            <person name="Zhang X."/>
            <person name="Liu X."/>
            <person name="Yin H."/>
        </authorList>
    </citation>
    <scope>NUCLEOTIDE SEQUENCE [LARGE SCALE GENOMIC DNA]</scope>
    <source>
        <strain evidence="2 3">DX</strain>
    </source>
</reference>
<dbReference type="EMBL" id="MPOJ01000018">
    <property type="protein sequence ID" value="OOH71299.1"/>
    <property type="molecule type" value="Genomic_DNA"/>
</dbReference>
<dbReference type="AlphaFoldDB" id="A0A1V3STJ4"/>
<comment type="caution">
    <text evidence="2">The sequence shown here is derived from an EMBL/GenBank/DDBJ whole genome shotgun (WGS) entry which is preliminary data.</text>
</comment>
<dbReference type="Proteomes" id="UP000188586">
    <property type="component" value="Unassembled WGS sequence"/>
</dbReference>
<dbReference type="SUPFAM" id="SSF53448">
    <property type="entry name" value="Nucleotide-diphospho-sugar transferases"/>
    <property type="match status" value="1"/>
</dbReference>
<organism evidence="2 3">
    <name type="scientific">Leptospirillum ferriphilum</name>
    <dbReference type="NCBI Taxonomy" id="178606"/>
    <lineage>
        <taxon>Bacteria</taxon>
        <taxon>Pseudomonadati</taxon>
        <taxon>Nitrospirota</taxon>
        <taxon>Nitrospiria</taxon>
        <taxon>Nitrospirales</taxon>
        <taxon>Nitrospiraceae</taxon>
        <taxon>Leptospirillum</taxon>
    </lineage>
</organism>
<name>A0A1V3STJ4_9BACT</name>
<evidence type="ECO:0000259" key="1">
    <source>
        <dbReference type="Pfam" id="PF00535"/>
    </source>
</evidence>
<sequence>MFISGFTFCRNLIRLDYPFLESLRSLLPVVDELIVAVGDSDDGTLEAVQELRYSHGKIKIVESKWDAALFENGKIFAQQTNLALENVSPGADWAIHLQSDELLHEKDYEKLIASLEKYRKEKNIVGLMLRQLYFYGDYWHTNPYAGRRLLRIIRPNGTLESIGDASGFARKVDGKYIDKSQKHLWRYADATLYHYGFVNSPEKLKDKIRAKADLYHQGVPTGEDQKRLAEKIYRPEWMEIMKPFRGTHPAVMADRIHKFPVRYHMPNRWLNPKYYGYLLRHGYKG</sequence>
<evidence type="ECO:0000313" key="3">
    <source>
        <dbReference type="Proteomes" id="UP000188586"/>
    </source>
</evidence>
<dbReference type="InterPro" id="IPR001173">
    <property type="entry name" value="Glyco_trans_2-like"/>
</dbReference>
<proteinExistence type="predicted"/>
<dbReference type="InterPro" id="IPR029044">
    <property type="entry name" value="Nucleotide-diphossugar_trans"/>
</dbReference>